<dbReference type="SUPFAM" id="SSF51445">
    <property type="entry name" value="(Trans)glycosidases"/>
    <property type="match status" value="1"/>
</dbReference>
<protein>
    <recommendedName>
        <fullName evidence="6">Arabinogalactan endo-beta-1,4-galactanase</fullName>
        <ecNumber evidence="6">3.2.1.89</ecNumber>
    </recommendedName>
</protein>
<dbReference type="PANTHER" id="PTHR34983">
    <property type="entry name" value="ARABINOGALACTAN ENDO-BETA-1,4-GALACTANASE A"/>
    <property type="match status" value="1"/>
</dbReference>
<accession>A0A179CTJ4</accession>
<evidence type="ECO:0000256" key="2">
    <source>
        <dbReference type="ARBA" id="ARBA00022729"/>
    </source>
</evidence>
<gene>
    <name evidence="8" type="ORF">A3O14_04775</name>
</gene>
<feature type="compositionally biased region" description="Polar residues" evidence="7">
    <location>
        <begin position="113"/>
        <end position="145"/>
    </location>
</feature>
<feature type="region of interest" description="Disordered" evidence="7">
    <location>
        <begin position="91"/>
        <end position="190"/>
    </location>
</feature>
<dbReference type="Pfam" id="PF19127">
    <property type="entry name" value="Choline_bind_3"/>
    <property type="match status" value="2"/>
</dbReference>
<evidence type="ECO:0000256" key="6">
    <source>
        <dbReference type="RuleBase" id="RU361192"/>
    </source>
</evidence>
<evidence type="ECO:0000313" key="8">
    <source>
        <dbReference type="EMBL" id="OAQ08064.1"/>
    </source>
</evidence>
<keyword evidence="5 6" id="KW-0326">Glycosidase</keyword>
<dbReference type="InterPro" id="IPR018337">
    <property type="entry name" value="Cell_wall/Cho-bd_repeat"/>
</dbReference>
<proteinExistence type="inferred from homology"/>
<feature type="compositionally biased region" description="Low complexity" evidence="7">
    <location>
        <begin position="146"/>
        <end position="178"/>
    </location>
</feature>
<reference evidence="9" key="1">
    <citation type="submission" date="2016-03" db="EMBL/GenBank/DDBJ databases">
        <authorList>
            <person name="Johnson T.J."/>
            <person name="Youmans B."/>
            <person name="Case K."/>
            <person name="Noll S."/>
        </authorList>
    </citation>
    <scope>NUCLEOTIDE SEQUENCE [LARGE SCALE GENOMIC DNA]</scope>
    <source>
        <strain evidence="9">UMNLAv8</strain>
    </source>
</reference>
<keyword evidence="4 6" id="KW-0378">Hydrolase</keyword>
<evidence type="ECO:0000256" key="4">
    <source>
        <dbReference type="ARBA" id="ARBA00022801"/>
    </source>
</evidence>
<feature type="compositionally biased region" description="Basic and acidic residues" evidence="7">
    <location>
        <begin position="100"/>
        <end position="112"/>
    </location>
</feature>
<comment type="caution">
    <text evidence="8">The sequence shown here is derived from an EMBL/GenBank/DDBJ whole genome shotgun (WGS) entry which is preliminary data.</text>
</comment>
<dbReference type="Gene3D" id="2.10.270.20">
    <property type="match status" value="2"/>
</dbReference>
<sequence>MEEKKRFKMYKSGKNWVIAPIVFLGLTAGLGHQANVKADNVSSTAKADNETTQKATSTSLNDQKAVALKSSASTKATTQATEETINFAVQPAAKATTSSSKDDQNTADKSEKTAVTTNDHQQTNGQTVDNKETNQNTAAAQTDQKQPAATQTTGQNGQTQAQPDKTSSSVSSSSSSISQKVEQAQEHDDAVQVNQNGQWFLQNKETHQNYTGFQYIKDQNKTVYYNPMDGAMVYGQQKINNQWYYFDKITGAMKLGYYWIAEQQKEVYYDPNKGNMVYGQQKINGHWQYFDDVTGAQAKSKYVWIGNQNKEVYYDGLGNMVYGQKNINGKWQWFDTVTGAQAKNQYIWIKNQDKEVYYDGLGNMVYGQKNINGKWQWFDTVTGTQAKNQYVWIGNQNKEVYYDGLGNMVYGQQKINGKWQWFDPVTGAQAKNKFVYIKDQNKTVYYDGLGNMVYGQQNINGHWYLFDKVTGAMQTGFQYIPEQNKLVYYNNDGQMLYGRQTINGRTYTLNNVTGAVEARGQQNIGSHWYYFDNNGNPVTGYYWIGNQNKEVYYDPQTAQMVYGQQYINGKWQWFDPVTGAQAKNKYIWIDNQKKEVYYDGLGNMVYGQQYINGHWQYFDTVTGAQVKSNFQWITDQQKLCYYDGLGNMVYGQQTINGQQDYFNTVTGAYEIPTSELASYRDNVASQINAILKNEGKDQMDANWTGDQNNFEAFGLHDTAQLVAQGQLNNDEQSIEINLQNNQLMNGTAKAYQVTVTAPTKEQAAQEAAQKIVSMLGNNTSNWKALGVGATIQDSNNNKNWNTTVIFYNPSQESQFVKKTSNVQYKITNVYNNAGDVQNALQNGAMNPADLVNAGLSDTAKTLLTGIQGDTISSENLEALANAVGGMTKAFVGTTTYYDKNGNPYHYEYWLDGNQEAGKQQEVANDNKNVKFGDTVTLDYNATLVYGKAEDTTTTESTKPSTEMTADEITNAFKNGTETGLRYDKVVVTPIKGMTNDMIRGVDISSYKSLENAGVTFYDFNGNPASLVKILHDAGVNYLRLRLWNDPYNASNQNYGGGVCDEASEMAIAKEAAKYGMKVMLDLQYSDFWADPGKQIVPKAWQNLNPTDIQTEVFQYTRKIMNDFKNAGIDVGMVQTGNEITNGMLGQSTDRDHGGSYQGAWDDPVKAFNICNYLNAGAKAIRQELPSTKITIQLETPNIDKYTNIMTVLQQHDVDYDVLGSSYYPFWSCADNNGHGLGTGANTPNNLLAVEKMVAEKFNKQFVVLETSWASTTQDADGTGNSIGDNNSPWQNTNMYPVGPQGQVDEIEALYKALVAGNGLGAFYWEPAWIPDKAGWVNWQYNDAMSEVFGTGWANSHSVGYSPDSVMYYNGKPAWGGTTWDNMAMFDDHGYALQSLNVFKGMLDGYTSPDTINYAPLKQQTTTVTTPPFNSGNSSSNSSSSNSNSSSNSSSSSSTTNNSKPATDNSSSTTNNNQKPATDNNSKPTTDSNSNTNNSNNNQKPATQTATSNIQYKVTAVYDAPGVDNVTVPDALKVGDVVKDMPSSVPTSVSGTKGEKLSASDLNKVANAIGSNGVDGTQSQKSVQYPNGNGHYFYKYYVQQGFDATKANENVTYGSPITVNVTATLTWAE</sequence>
<keyword evidence="2" id="KW-0732">Signal</keyword>
<dbReference type="Gene3D" id="3.20.20.80">
    <property type="entry name" value="Glycosidases"/>
    <property type="match status" value="1"/>
</dbReference>
<organism evidence="8 9">
    <name type="scientific">Ligilactobacillus aviarius</name>
    <dbReference type="NCBI Taxonomy" id="1606"/>
    <lineage>
        <taxon>Bacteria</taxon>
        <taxon>Bacillati</taxon>
        <taxon>Bacillota</taxon>
        <taxon>Bacilli</taxon>
        <taxon>Lactobacillales</taxon>
        <taxon>Lactobacillaceae</taxon>
        <taxon>Ligilactobacillus</taxon>
    </lineage>
</organism>
<keyword evidence="3" id="KW-0677">Repeat</keyword>
<evidence type="ECO:0000256" key="5">
    <source>
        <dbReference type="ARBA" id="ARBA00023295"/>
    </source>
</evidence>
<dbReference type="EMBL" id="LVKI01000018">
    <property type="protein sequence ID" value="OAQ08064.1"/>
    <property type="molecule type" value="Genomic_DNA"/>
</dbReference>
<evidence type="ECO:0000256" key="7">
    <source>
        <dbReference type="SAM" id="MobiDB-lite"/>
    </source>
</evidence>
<dbReference type="NCBIfam" id="TIGR03715">
    <property type="entry name" value="KxYKxGKxW"/>
    <property type="match status" value="1"/>
</dbReference>
<evidence type="ECO:0000313" key="9">
    <source>
        <dbReference type="Proteomes" id="UP000078520"/>
    </source>
</evidence>
<dbReference type="RefSeq" id="WP_064208392.1">
    <property type="nucleotide sequence ID" value="NZ_LVKC01000030.1"/>
</dbReference>
<comment type="catalytic activity">
    <reaction evidence="6">
        <text>The enzyme specifically hydrolyzes (1-&gt;4)-beta-D-galactosidic linkages in type I arabinogalactans.</text>
        <dbReference type="EC" id="3.2.1.89"/>
    </reaction>
</comment>
<dbReference type="GO" id="GO:0031218">
    <property type="term" value="F:arabinogalactan endo-1,4-beta-galactosidase activity"/>
    <property type="evidence" value="ECO:0007669"/>
    <property type="project" value="UniProtKB-EC"/>
</dbReference>
<evidence type="ECO:0000256" key="3">
    <source>
        <dbReference type="ARBA" id="ARBA00022737"/>
    </source>
</evidence>
<evidence type="ECO:0000256" key="1">
    <source>
        <dbReference type="ARBA" id="ARBA00010687"/>
    </source>
</evidence>
<dbReference type="InterPro" id="IPR011683">
    <property type="entry name" value="Glyco_hydro_53"/>
</dbReference>
<dbReference type="Gene3D" id="2.10.270.10">
    <property type="entry name" value="Cholin Binding"/>
    <property type="match status" value="5"/>
</dbReference>
<dbReference type="Proteomes" id="UP000078520">
    <property type="component" value="Unassembled WGS sequence"/>
</dbReference>
<dbReference type="SUPFAM" id="SSF69360">
    <property type="entry name" value="Cell wall binding repeat"/>
    <property type="match status" value="3"/>
</dbReference>
<dbReference type="InterPro" id="IPR017853">
    <property type="entry name" value="GH"/>
</dbReference>
<dbReference type="GO" id="GO:0015926">
    <property type="term" value="F:glucosidase activity"/>
    <property type="evidence" value="ECO:0007669"/>
    <property type="project" value="InterPro"/>
</dbReference>
<feature type="region of interest" description="Disordered" evidence="7">
    <location>
        <begin position="1421"/>
        <end position="1503"/>
    </location>
</feature>
<dbReference type="Pfam" id="PF19258">
    <property type="entry name" value="KxYKxGKxW_sig"/>
    <property type="match status" value="1"/>
</dbReference>
<dbReference type="PANTHER" id="PTHR34983:SF2">
    <property type="entry name" value="ENDO-BETA-1,4-GALACTANASE"/>
    <property type="match status" value="1"/>
</dbReference>
<dbReference type="OrthoDB" id="9768786at2"/>
<dbReference type="InterPro" id="IPR022263">
    <property type="entry name" value="KxYKxGKxW"/>
</dbReference>
<dbReference type="Pfam" id="PF07745">
    <property type="entry name" value="Glyco_hydro_53"/>
    <property type="match status" value="1"/>
</dbReference>
<name>A0A179CTJ4_9LACO</name>
<dbReference type="EC" id="3.2.1.89" evidence="6"/>
<comment type="similarity">
    <text evidence="1 6">Belongs to the glycosyl hydrolase 53 family.</text>
</comment>
<dbReference type="GO" id="GO:0045490">
    <property type="term" value="P:pectin catabolic process"/>
    <property type="evidence" value="ECO:0007669"/>
    <property type="project" value="TreeGrafter"/>
</dbReference>
<feature type="compositionally biased region" description="Low complexity" evidence="7">
    <location>
        <begin position="1429"/>
        <end position="1497"/>
    </location>
</feature>